<evidence type="ECO:0000256" key="1">
    <source>
        <dbReference type="ARBA" id="ARBA00009986"/>
    </source>
</evidence>
<dbReference type="VEuPathDB" id="GiardiaDB:SS50377_27310"/>
<dbReference type="GO" id="GO:0005737">
    <property type="term" value="C:cytoplasm"/>
    <property type="evidence" value="ECO:0007669"/>
    <property type="project" value="TreeGrafter"/>
</dbReference>
<dbReference type="Gene3D" id="3.40.605.10">
    <property type="entry name" value="Aldehyde Dehydrogenase, Chain A, domain 1"/>
    <property type="match status" value="1"/>
</dbReference>
<dbReference type="InterPro" id="IPR015590">
    <property type="entry name" value="Aldehyde_DH_dom"/>
</dbReference>
<dbReference type="PROSITE" id="PS00070">
    <property type="entry name" value="ALDEHYDE_DEHYDR_CYS"/>
    <property type="match status" value="1"/>
</dbReference>
<dbReference type="GO" id="GO:0006081">
    <property type="term" value="P:aldehyde metabolic process"/>
    <property type="evidence" value="ECO:0007669"/>
    <property type="project" value="InterPro"/>
</dbReference>
<proteinExistence type="inferred from homology"/>
<accession>V6LGG5</accession>
<evidence type="ECO:0000256" key="5">
    <source>
        <dbReference type="SAM" id="Phobius"/>
    </source>
</evidence>
<dbReference type="PANTHER" id="PTHR43570">
    <property type="entry name" value="ALDEHYDE DEHYDROGENASE"/>
    <property type="match status" value="1"/>
</dbReference>
<keyword evidence="9" id="KW-1185">Reference proteome</keyword>
<evidence type="ECO:0000313" key="9">
    <source>
        <dbReference type="Proteomes" id="UP000018208"/>
    </source>
</evidence>
<keyword evidence="5" id="KW-0472">Membrane</keyword>
<dbReference type="PANTHER" id="PTHR43570:SF16">
    <property type="entry name" value="ALDEHYDE DEHYDROGENASE TYPE III, ISOFORM Q"/>
    <property type="match status" value="1"/>
</dbReference>
<evidence type="ECO:0000313" key="8">
    <source>
        <dbReference type="EMBL" id="KAH0571016.1"/>
    </source>
</evidence>
<dbReference type="EMBL" id="AUWU02000007">
    <property type="protein sequence ID" value="KAH0571016.1"/>
    <property type="molecule type" value="Genomic_DNA"/>
</dbReference>
<reference evidence="8" key="2">
    <citation type="submission" date="2020-12" db="EMBL/GenBank/DDBJ databases">
        <title>New Spironucleus salmonicida genome in near-complete chromosomes.</title>
        <authorList>
            <person name="Xu F."/>
            <person name="Kurt Z."/>
            <person name="Jimenez-Gonzalez A."/>
            <person name="Astvaldsson A."/>
            <person name="Andersson J.O."/>
            <person name="Svard S.G."/>
        </authorList>
    </citation>
    <scope>NUCLEOTIDE SEQUENCE</scope>
    <source>
        <strain evidence="8">ATCC 50377</strain>
    </source>
</reference>
<evidence type="ECO:0000256" key="4">
    <source>
        <dbReference type="PIRSR" id="PIRSR036492-1"/>
    </source>
</evidence>
<comment type="similarity">
    <text evidence="1 3">Belongs to the aldehyde dehydrogenase family.</text>
</comment>
<feature type="domain" description="Aldehyde dehydrogenase" evidence="6">
    <location>
        <begin position="12"/>
        <end position="418"/>
    </location>
</feature>
<evidence type="ECO:0000313" key="7">
    <source>
        <dbReference type="EMBL" id="EST43388.1"/>
    </source>
</evidence>
<dbReference type="InterPro" id="IPR016160">
    <property type="entry name" value="Ald_DH_CS_CYS"/>
</dbReference>
<keyword evidence="2 3" id="KW-0560">Oxidoreductase</keyword>
<dbReference type="InterPro" id="IPR012394">
    <property type="entry name" value="Aldehyde_DH_NAD(P)"/>
</dbReference>
<evidence type="ECO:0000256" key="3">
    <source>
        <dbReference type="PIRNR" id="PIRNR036492"/>
    </source>
</evidence>
<dbReference type="GO" id="GO:0004029">
    <property type="term" value="F:aldehyde dehydrogenase (NAD+) activity"/>
    <property type="evidence" value="ECO:0007669"/>
    <property type="project" value="TreeGrafter"/>
</dbReference>
<keyword evidence="5" id="KW-1133">Transmembrane helix</keyword>
<dbReference type="SUPFAM" id="SSF53720">
    <property type="entry name" value="ALDH-like"/>
    <property type="match status" value="1"/>
</dbReference>
<gene>
    <name evidence="7" type="ORF">SS50377_17068</name>
    <name evidence="8" type="ORF">SS50377_27310</name>
</gene>
<dbReference type="Gene3D" id="3.40.309.10">
    <property type="entry name" value="Aldehyde Dehydrogenase, Chain A, domain 2"/>
    <property type="match status" value="1"/>
</dbReference>
<dbReference type="EMBL" id="KI546139">
    <property type="protein sequence ID" value="EST43388.1"/>
    <property type="molecule type" value="Genomic_DNA"/>
</dbReference>
<dbReference type="Proteomes" id="UP000018208">
    <property type="component" value="Unassembled WGS sequence"/>
</dbReference>
<dbReference type="InterPro" id="IPR016162">
    <property type="entry name" value="Ald_DH_N"/>
</dbReference>
<organism evidence="7">
    <name type="scientific">Spironucleus salmonicida</name>
    <dbReference type="NCBI Taxonomy" id="348837"/>
    <lineage>
        <taxon>Eukaryota</taxon>
        <taxon>Metamonada</taxon>
        <taxon>Diplomonadida</taxon>
        <taxon>Hexamitidae</taxon>
        <taxon>Hexamitinae</taxon>
        <taxon>Spironucleus</taxon>
    </lineage>
</organism>
<feature type="active site" evidence="4">
    <location>
        <position position="204"/>
    </location>
</feature>
<reference evidence="7 8" key="1">
    <citation type="journal article" date="2014" name="PLoS Genet.">
        <title>The Genome of Spironucleus salmonicida Highlights a Fish Pathogen Adapted to Fluctuating Environments.</title>
        <authorList>
            <person name="Xu F."/>
            <person name="Jerlstrom-Hultqvist J."/>
            <person name="Einarsson E."/>
            <person name="Astvaldsson A."/>
            <person name="Svard S.G."/>
            <person name="Andersson J.O."/>
        </authorList>
    </citation>
    <scope>NUCLEOTIDE SEQUENCE</scope>
    <source>
        <strain evidence="8">ATCC 50377</strain>
    </source>
</reference>
<dbReference type="InterPro" id="IPR016161">
    <property type="entry name" value="Ald_DH/histidinol_DH"/>
</dbReference>
<sequence>MEFDSIFQIQQAAYLDGALEPYQCRMDILLKFEKVFKKYSQDLCSALVLDLHKSQRQSELSEIEPVIHELNYFKKNLKFLMKPQKVKQSLIFKNTTSQLIPRPIGPSLIISPFNYPVNLAFVPLIGAFAAGCPVTLKGSPQTPNILKVFELIAREFPDKLFCFFMDHTQLLPRPFSCVFFTGSIPVAKIIQAQCAQYLNRCVLELGGVNPVFLGKCNKKQASYQISLGKFFNAGQTCIAPNFICVTPDTESVVNDIIKIVEQKFKTNEHICKIISKEKYAYLEDVVKTRKIIYQHSFLDKENLIYPITLIEVDKTDELLTQELFGNVLPIVKFKSLNDQIQWYRETFYVPNLQCRPLAAYLFTDMKQEKEYFMRNISAGALSINQVLLYQISQLPFGGVGQSGIGNYHGIETFKVFSHYQPLLWVQKHKMFGLGYAINSFVANSTLPPMRKNPEFFMKIGLNLPGLSFMHNVKIISLVFLVLWALGTTAGLIYLLVK</sequence>
<feature type="transmembrane region" description="Helical" evidence="5">
    <location>
        <begin position="474"/>
        <end position="496"/>
    </location>
</feature>
<evidence type="ECO:0000259" key="6">
    <source>
        <dbReference type="Pfam" id="PF00171"/>
    </source>
</evidence>
<dbReference type="InterPro" id="IPR016163">
    <property type="entry name" value="Ald_DH_C"/>
</dbReference>
<name>V6LGG5_9EUKA</name>
<dbReference type="Pfam" id="PF00171">
    <property type="entry name" value="Aldedh"/>
    <property type="match status" value="1"/>
</dbReference>
<dbReference type="PIRSF" id="PIRSF036492">
    <property type="entry name" value="ALDH"/>
    <property type="match status" value="1"/>
</dbReference>
<protein>
    <recommendedName>
        <fullName evidence="3">Aldehyde dehydrogenase</fullName>
    </recommendedName>
</protein>
<evidence type="ECO:0000256" key="2">
    <source>
        <dbReference type="ARBA" id="ARBA00023002"/>
    </source>
</evidence>
<dbReference type="AlphaFoldDB" id="V6LGG5"/>
<feature type="active site" evidence="4">
    <location>
        <position position="237"/>
    </location>
</feature>
<dbReference type="OrthoDB" id="440325at2759"/>
<keyword evidence="5" id="KW-0812">Transmembrane</keyword>